<accession>A0ABT2PLF6</accession>
<keyword evidence="2" id="KW-1185">Reference proteome</keyword>
<evidence type="ECO:0000313" key="2">
    <source>
        <dbReference type="Proteomes" id="UP001525968"/>
    </source>
</evidence>
<organism evidence="1 2">
    <name type="scientific">Acidovorax bellezanensis</name>
    <dbReference type="NCBI Taxonomy" id="2976702"/>
    <lineage>
        <taxon>Bacteria</taxon>
        <taxon>Pseudomonadati</taxon>
        <taxon>Pseudomonadota</taxon>
        <taxon>Betaproteobacteria</taxon>
        <taxon>Burkholderiales</taxon>
        <taxon>Comamonadaceae</taxon>
        <taxon>Acidovorax</taxon>
    </lineage>
</organism>
<proteinExistence type="predicted"/>
<sequence>MQAYGRRSSPPDSISGQALLLFFCEFSRAPLRAARHGFGISVDVVGKRPKQRCLALSAAHHSGFIRGSALEFATAGTQRSLCVHQDHHLQVIFAKYHLKVFTLNYHFMLVFIQGKGNGLRIEFPRAAQPAPEILAQDGRHEPSPARPTAWSDAVACLSH</sequence>
<dbReference type="RefSeq" id="WP_261500496.1">
    <property type="nucleotide sequence ID" value="NZ_JAODYH010000004.1"/>
</dbReference>
<gene>
    <name evidence="1" type="ORF">N0K08_08540</name>
</gene>
<comment type="caution">
    <text evidence="1">The sequence shown here is derived from an EMBL/GenBank/DDBJ whole genome shotgun (WGS) entry which is preliminary data.</text>
</comment>
<reference evidence="1 2" key="1">
    <citation type="submission" date="2022-09" db="EMBL/GenBank/DDBJ databases">
        <title>Draft genome of isolate Be4.</title>
        <authorList>
            <person name="Sanchez-Castro I."/>
            <person name="Martinez-Rodriguez P."/>
            <person name="Descostes M."/>
            <person name="Merroun M."/>
        </authorList>
    </citation>
    <scope>NUCLEOTIDE SEQUENCE [LARGE SCALE GENOMIC DNA]</scope>
    <source>
        <strain evidence="1 2">Be4</strain>
    </source>
</reference>
<protein>
    <submittedName>
        <fullName evidence="1">Uncharacterized protein</fullName>
    </submittedName>
</protein>
<evidence type="ECO:0000313" key="1">
    <source>
        <dbReference type="EMBL" id="MCT9810679.1"/>
    </source>
</evidence>
<dbReference type="EMBL" id="JAODYH010000004">
    <property type="protein sequence ID" value="MCT9810679.1"/>
    <property type="molecule type" value="Genomic_DNA"/>
</dbReference>
<name>A0ABT2PLF6_9BURK</name>
<dbReference type="Proteomes" id="UP001525968">
    <property type="component" value="Unassembled WGS sequence"/>
</dbReference>